<organism evidence="1">
    <name type="scientific">Spodoptera frugiperda</name>
    <name type="common">Fall armyworm</name>
    <dbReference type="NCBI Taxonomy" id="7108"/>
    <lineage>
        <taxon>Eukaryota</taxon>
        <taxon>Metazoa</taxon>
        <taxon>Ecdysozoa</taxon>
        <taxon>Arthropoda</taxon>
        <taxon>Hexapoda</taxon>
        <taxon>Insecta</taxon>
        <taxon>Pterygota</taxon>
        <taxon>Neoptera</taxon>
        <taxon>Endopterygota</taxon>
        <taxon>Lepidoptera</taxon>
        <taxon>Glossata</taxon>
        <taxon>Ditrysia</taxon>
        <taxon>Noctuoidea</taxon>
        <taxon>Noctuidae</taxon>
        <taxon>Amphipyrinae</taxon>
        <taxon>Spodoptera</taxon>
    </lineage>
</organism>
<dbReference type="AlphaFoldDB" id="A0A2H1WEX4"/>
<protein>
    <submittedName>
        <fullName evidence="1">SFRICE_037728</fullName>
    </submittedName>
</protein>
<dbReference type="EMBL" id="ODYU01007870">
    <property type="protein sequence ID" value="SOQ51024.1"/>
    <property type="molecule type" value="Genomic_DNA"/>
</dbReference>
<gene>
    <name evidence="1" type="ORF">SFRICE_037728</name>
</gene>
<reference evidence="1" key="1">
    <citation type="submission" date="2016-07" db="EMBL/GenBank/DDBJ databases">
        <authorList>
            <person name="Bretaudeau A."/>
        </authorList>
    </citation>
    <scope>NUCLEOTIDE SEQUENCE</scope>
    <source>
        <strain evidence="1">Rice</strain>
        <tissue evidence="1">Whole body</tissue>
    </source>
</reference>
<name>A0A2H1WEX4_SPOFR</name>
<accession>A0A2H1WEX4</accession>
<proteinExistence type="predicted"/>
<evidence type="ECO:0000313" key="1">
    <source>
        <dbReference type="EMBL" id="SOQ51024.1"/>
    </source>
</evidence>
<sequence>MQISKLEANFNLQATLIDKHAIWKIQKANMQNTLKVIIPSVLLNAFRILSSCAETQICVTHNVTKSNLIYLAEMLAMPV</sequence>